<accession>A0A0F9GBG8</accession>
<proteinExistence type="predicted"/>
<name>A0A0F9GBG8_9ZZZZ</name>
<feature type="non-terminal residue" evidence="1">
    <location>
        <position position="20"/>
    </location>
</feature>
<sequence>MEKEITKRQKDLLSVIYQYI</sequence>
<comment type="caution">
    <text evidence="1">The sequence shown here is derived from an EMBL/GenBank/DDBJ whole genome shotgun (WGS) entry which is preliminary data.</text>
</comment>
<dbReference type="AlphaFoldDB" id="A0A0F9GBG8"/>
<protein>
    <submittedName>
        <fullName evidence="1">Uncharacterized protein</fullName>
    </submittedName>
</protein>
<gene>
    <name evidence="1" type="ORF">LCGC14_1847550</name>
</gene>
<reference evidence="1" key="1">
    <citation type="journal article" date="2015" name="Nature">
        <title>Complex archaea that bridge the gap between prokaryotes and eukaryotes.</title>
        <authorList>
            <person name="Spang A."/>
            <person name="Saw J.H."/>
            <person name="Jorgensen S.L."/>
            <person name="Zaremba-Niedzwiedzka K."/>
            <person name="Martijn J."/>
            <person name="Lind A.E."/>
            <person name="van Eijk R."/>
            <person name="Schleper C."/>
            <person name="Guy L."/>
            <person name="Ettema T.J."/>
        </authorList>
    </citation>
    <scope>NUCLEOTIDE SEQUENCE</scope>
</reference>
<organism evidence="1">
    <name type="scientific">marine sediment metagenome</name>
    <dbReference type="NCBI Taxonomy" id="412755"/>
    <lineage>
        <taxon>unclassified sequences</taxon>
        <taxon>metagenomes</taxon>
        <taxon>ecological metagenomes</taxon>
    </lineage>
</organism>
<dbReference type="EMBL" id="LAZR01018513">
    <property type="protein sequence ID" value="KKL96128.1"/>
    <property type="molecule type" value="Genomic_DNA"/>
</dbReference>
<evidence type="ECO:0000313" key="1">
    <source>
        <dbReference type="EMBL" id="KKL96128.1"/>
    </source>
</evidence>